<evidence type="ECO:0000256" key="2">
    <source>
        <dbReference type="ARBA" id="ARBA00023125"/>
    </source>
</evidence>
<keyword evidence="3" id="KW-0804">Transcription</keyword>
<dbReference type="GO" id="GO:0006355">
    <property type="term" value="P:regulation of DNA-templated transcription"/>
    <property type="evidence" value="ECO:0007669"/>
    <property type="project" value="InterPro"/>
</dbReference>
<dbReference type="Pfam" id="PF25873">
    <property type="entry name" value="WHD_MalT"/>
    <property type="match status" value="1"/>
</dbReference>
<dbReference type="PANTHER" id="PTHR44688:SF16">
    <property type="entry name" value="DNA-BINDING TRANSCRIPTIONAL ACTIVATOR DEVR_DOSR"/>
    <property type="match status" value="1"/>
</dbReference>
<proteinExistence type="predicted"/>
<organism evidence="5 6">
    <name type="scientific">Paractinoplanes tereljensis</name>
    <dbReference type="NCBI Taxonomy" id="571912"/>
    <lineage>
        <taxon>Bacteria</taxon>
        <taxon>Bacillati</taxon>
        <taxon>Actinomycetota</taxon>
        <taxon>Actinomycetes</taxon>
        <taxon>Micromonosporales</taxon>
        <taxon>Micromonosporaceae</taxon>
        <taxon>Paractinoplanes</taxon>
    </lineage>
</organism>
<gene>
    <name evidence="5" type="ORF">Ate02nite_36610</name>
</gene>
<dbReference type="PROSITE" id="PS50043">
    <property type="entry name" value="HTH_LUXR_2"/>
    <property type="match status" value="1"/>
</dbReference>
<dbReference type="Proteomes" id="UP000623608">
    <property type="component" value="Unassembled WGS sequence"/>
</dbReference>
<feature type="domain" description="HTH luxR-type" evidence="4">
    <location>
        <begin position="483"/>
        <end position="548"/>
    </location>
</feature>
<dbReference type="EMBL" id="BOMY01000023">
    <property type="protein sequence ID" value="GIF20931.1"/>
    <property type="molecule type" value="Genomic_DNA"/>
</dbReference>
<name>A0A919TSU4_9ACTN</name>
<dbReference type="InterPro" id="IPR011990">
    <property type="entry name" value="TPR-like_helical_dom_sf"/>
</dbReference>
<keyword evidence="2" id="KW-0238">DNA-binding</keyword>
<dbReference type="GO" id="GO:0003677">
    <property type="term" value="F:DNA binding"/>
    <property type="evidence" value="ECO:0007669"/>
    <property type="project" value="UniProtKB-KW"/>
</dbReference>
<evidence type="ECO:0000313" key="6">
    <source>
        <dbReference type="Proteomes" id="UP000623608"/>
    </source>
</evidence>
<evidence type="ECO:0000256" key="1">
    <source>
        <dbReference type="ARBA" id="ARBA00023015"/>
    </source>
</evidence>
<dbReference type="InterPro" id="IPR016032">
    <property type="entry name" value="Sig_transdc_resp-reg_C-effctor"/>
</dbReference>
<dbReference type="Pfam" id="PF00196">
    <property type="entry name" value="GerE"/>
    <property type="match status" value="1"/>
</dbReference>
<dbReference type="Gene3D" id="1.10.10.10">
    <property type="entry name" value="Winged helix-like DNA-binding domain superfamily/Winged helix DNA-binding domain"/>
    <property type="match status" value="1"/>
</dbReference>
<dbReference type="PANTHER" id="PTHR44688">
    <property type="entry name" value="DNA-BINDING TRANSCRIPTIONAL ACTIVATOR DEVR_DOSR"/>
    <property type="match status" value="1"/>
</dbReference>
<dbReference type="CDD" id="cd06170">
    <property type="entry name" value="LuxR_C_like"/>
    <property type="match status" value="1"/>
</dbReference>
<keyword evidence="1" id="KW-0805">Transcription regulation</keyword>
<sequence>MGRDRRHAGGLGVAGRERRRTGPVLTEGWAAGLQLAGLALRQSRPPLLRGNDRHVFDYFTAEVLPALTPAQRDLLVRAAPLELLSGSLCDAALDVHGSAAVLAELERADLFVVALDAGHEWYRCHRLLRNALGWSPEAKPDDATRLVLRRAATWFEHHERADDAVRCLLDAGDDEAAAGLLADRQQWFLARGWAATYQALGERLPEAAIGAPLALFLAYAAEVSGNRDRVAHWLDVCGRQIDQDTVVESWRSPRAAELSLRALLATDPADPAEAIALAERSVALETEAGTDQHPVAVMSLGMAYGLAGRFADGVRILTGTWRLRGQGHWSAGVDLQVAGQLCLYLLAMDAPDELDRLLADATAGADAAEREWGEAPAAHLVMAIRLVEGRRAYQRGDLPRATAQLARGLHFAELAGHPFYQVLGHLFTADTELATGDRPAARAALVRAREVADNDPIAPFLRGWLEEAETRLGRSAARTAADTGGLAEELTDRELSILRMLPGTATQREIGAALFLSINTVKAYNKSLYRKLGVGGRQDAVRAARRLGLI</sequence>
<dbReference type="SMART" id="SM00421">
    <property type="entry name" value="HTH_LUXR"/>
    <property type="match status" value="1"/>
</dbReference>
<dbReference type="AlphaFoldDB" id="A0A919TSU4"/>
<keyword evidence="6" id="KW-1185">Reference proteome</keyword>
<protein>
    <recommendedName>
        <fullName evidence="4">HTH luxR-type domain-containing protein</fullName>
    </recommendedName>
</protein>
<dbReference type="InterPro" id="IPR059106">
    <property type="entry name" value="WHD_MalT"/>
</dbReference>
<dbReference type="SUPFAM" id="SSF46894">
    <property type="entry name" value="C-terminal effector domain of the bipartite response regulators"/>
    <property type="match status" value="1"/>
</dbReference>
<dbReference type="RefSeq" id="WP_203807051.1">
    <property type="nucleotide sequence ID" value="NZ_BOMY01000023.1"/>
</dbReference>
<dbReference type="InterPro" id="IPR036388">
    <property type="entry name" value="WH-like_DNA-bd_sf"/>
</dbReference>
<comment type="caution">
    <text evidence="5">The sequence shown here is derived from an EMBL/GenBank/DDBJ whole genome shotgun (WGS) entry which is preliminary data.</text>
</comment>
<reference evidence="5" key="1">
    <citation type="submission" date="2021-01" db="EMBL/GenBank/DDBJ databases">
        <title>Whole genome shotgun sequence of Actinoplanes tereljensis NBRC 105297.</title>
        <authorList>
            <person name="Komaki H."/>
            <person name="Tamura T."/>
        </authorList>
    </citation>
    <scope>NUCLEOTIDE SEQUENCE</scope>
    <source>
        <strain evidence="5">NBRC 105297</strain>
    </source>
</reference>
<evidence type="ECO:0000256" key="3">
    <source>
        <dbReference type="ARBA" id="ARBA00023163"/>
    </source>
</evidence>
<accession>A0A919TSU4</accession>
<dbReference type="Gene3D" id="1.25.40.10">
    <property type="entry name" value="Tetratricopeptide repeat domain"/>
    <property type="match status" value="1"/>
</dbReference>
<evidence type="ECO:0000259" key="4">
    <source>
        <dbReference type="PROSITE" id="PS50043"/>
    </source>
</evidence>
<evidence type="ECO:0000313" key="5">
    <source>
        <dbReference type="EMBL" id="GIF20931.1"/>
    </source>
</evidence>
<dbReference type="InterPro" id="IPR000792">
    <property type="entry name" value="Tscrpt_reg_LuxR_C"/>
</dbReference>